<comment type="caution">
    <text evidence="2">The sequence shown here is derived from an EMBL/GenBank/DDBJ whole genome shotgun (WGS) entry which is preliminary data.</text>
</comment>
<gene>
    <name evidence="2" type="ORF">GUH15_31745</name>
</gene>
<dbReference type="Proteomes" id="UP000653002">
    <property type="component" value="Unassembled WGS sequence"/>
</dbReference>
<evidence type="ECO:0008006" key="4">
    <source>
        <dbReference type="Google" id="ProtNLM"/>
    </source>
</evidence>
<organism evidence="2 3">
    <name type="scientific">Xanthomonas citri pv. citri</name>
    <dbReference type="NCBI Taxonomy" id="611301"/>
    <lineage>
        <taxon>Bacteria</taxon>
        <taxon>Pseudomonadati</taxon>
        <taxon>Pseudomonadota</taxon>
        <taxon>Gammaproteobacteria</taxon>
        <taxon>Lysobacterales</taxon>
        <taxon>Lysobacteraceae</taxon>
        <taxon>Xanthomonas</taxon>
    </lineage>
</organism>
<protein>
    <recommendedName>
        <fullName evidence="4">MFS transporter</fullName>
    </recommendedName>
</protein>
<dbReference type="Gene3D" id="1.20.1250.20">
    <property type="entry name" value="MFS general substrate transporter like domains"/>
    <property type="match status" value="1"/>
</dbReference>
<evidence type="ECO:0000313" key="3">
    <source>
        <dbReference type="Proteomes" id="UP000653002"/>
    </source>
</evidence>
<sequence length="87" mass="9332">IPMVFAVVFGFANAAPTMQPPYMTGRLLGEREYSRIYGVCQVFDRLGVTLGMPVTAAIRDITGSYVPVFAAVSICSMLVLALMLAAI</sequence>
<dbReference type="InterPro" id="IPR036259">
    <property type="entry name" value="MFS_trans_sf"/>
</dbReference>
<keyword evidence="1" id="KW-1133">Transmembrane helix</keyword>
<feature type="non-terminal residue" evidence="2">
    <location>
        <position position="87"/>
    </location>
</feature>
<accession>A0A8I0HCM2</accession>
<feature type="transmembrane region" description="Helical" evidence="1">
    <location>
        <begin position="65"/>
        <end position="86"/>
    </location>
</feature>
<keyword evidence="1" id="KW-0812">Transmembrane</keyword>
<dbReference type="AlphaFoldDB" id="A0A8I0HCM2"/>
<evidence type="ECO:0000313" key="2">
    <source>
        <dbReference type="EMBL" id="MBD4340535.1"/>
    </source>
</evidence>
<dbReference type="EMBL" id="JAABFR010002717">
    <property type="protein sequence ID" value="MBD4340535.1"/>
    <property type="molecule type" value="Genomic_DNA"/>
</dbReference>
<name>A0A8I0HCM2_XANCI</name>
<proteinExistence type="predicted"/>
<dbReference type="SUPFAM" id="SSF103473">
    <property type="entry name" value="MFS general substrate transporter"/>
    <property type="match status" value="1"/>
</dbReference>
<reference evidence="2" key="1">
    <citation type="submission" date="2020-01" db="EMBL/GenBank/DDBJ databases">
        <authorList>
            <person name="Richard D."/>
        </authorList>
    </citation>
    <scope>NUCLEOTIDE SEQUENCE</scope>
    <source>
        <strain evidence="2">JP541</strain>
    </source>
</reference>
<feature type="non-terminal residue" evidence="2">
    <location>
        <position position="1"/>
    </location>
</feature>
<evidence type="ECO:0000256" key="1">
    <source>
        <dbReference type="SAM" id="Phobius"/>
    </source>
</evidence>
<keyword evidence="1" id="KW-0472">Membrane</keyword>